<evidence type="ECO:0000313" key="5">
    <source>
        <dbReference type="Proteomes" id="UP000693970"/>
    </source>
</evidence>
<evidence type="ECO:0000256" key="1">
    <source>
        <dbReference type="ARBA" id="ARBA00022574"/>
    </source>
</evidence>
<organism evidence="4 5">
    <name type="scientific">Nitzschia inconspicua</name>
    <dbReference type="NCBI Taxonomy" id="303405"/>
    <lineage>
        <taxon>Eukaryota</taxon>
        <taxon>Sar</taxon>
        <taxon>Stramenopiles</taxon>
        <taxon>Ochrophyta</taxon>
        <taxon>Bacillariophyta</taxon>
        <taxon>Bacillariophyceae</taxon>
        <taxon>Bacillariophycidae</taxon>
        <taxon>Bacillariales</taxon>
        <taxon>Bacillariaceae</taxon>
        <taxon>Nitzschia</taxon>
    </lineage>
</organism>
<comment type="caution">
    <text evidence="4">The sequence shown here is derived from an EMBL/GenBank/DDBJ whole genome shotgun (WGS) entry which is preliminary data.</text>
</comment>
<keyword evidence="1 3" id="KW-0853">WD repeat</keyword>
<dbReference type="InterPro" id="IPR019775">
    <property type="entry name" value="WD40_repeat_CS"/>
</dbReference>
<proteinExistence type="predicted"/>
<dbReference type="GO" id="GO:0051015">
    <property type="term" value="F:actin filament binding"/>
    <property type="evidence" value="ECO:0007669"/>
    <property type="project" value="TreeGrafter"/>
</dbReference>
<dbReference type="InterPro" id="IPR001680">
    <property type="entry name" value="WD40_rpt"/>
</dbReference>
<dbReference type="GO" id="GO:0030042">
    <property type="term" value="P:actin filament depolymerization"/>
    <property type="evidence" value="ECO:0007669"/>
    <property type="project" value="TreeGrafter"/>
</dbReference>
<keyword evidence="2" id="KW-0677">Repeat</keyword>
<name>A0A9K3KXT6_9STRA</name>
<dbReference type="PANTHER" id="PTHR19856">
    <property type="entry name" value="WD-REPEATCONTAINING PROTEIN WDR1"/>
    <property type="match status" value="1"/>
</dbReference>
<dbReference type="PROSITE" id="PS50294">
    <property type="entry name" value="WD_REPEATS_REGION"/>
    <property type="match status" value="2"/>
</dbReference>
<evidence type="ECO:0000313" key="4">
    <source>
        <dbReference type="EMBL" id="KAG7351151.1"/>
    </source>
</evidence>
<feature type="repeat" description="WD" evidence="3">
    <location>
        <begin position="363"/>
        <end position="404"/>
    </location>
</feature>
<evidence type="ECO:0000256" key="3">
    <source>
        <dbReference type="PROSITE-ProRule" id="PRU00221"/>
    </source>
</evidence>
<evidence type="ECO:0000256" key="2">
    <source>
        <dbReference type="ARBA" id="ARBA00022737"/>
    </source>
</evidence>
<dbReference type="SMART" id="SM00320">
    <property type="entry name" value="WD40"/>
    <property type="match status" value="11"/>
</dbReference>
<protein>
    <submittedName>
        <fullName evidence="4">WD repeat-containing protein</fullName>
    </submittedName>
</protein>
<accession>A0A9K3KXT6</accession>
<dbReference type="AlphaFoldDB" id="A0A9K3KXT6"/>
<sequence length="670" mass="72220">MVASSNACIPASVPVIAQVPPLPNTIRGEPTILDGQTGRLSSGKTFLSYPSGKLCVVRSLVDGETLPNSKKPILVYRGHQYATSSVKVSTSGAYVCSGDTRGKLRVWALDHEEHLCKLDTQGLSSAVRDIAWDGESKRIAYAGDRMDNQSVCTRVIQWDTGNTQGTLYQHLKGKSCAIDFKPDRPFRLVTGGKEDGRLYFHKGPPFQKMAIENGAPCEDAHSKGVNCVRYTSNGELVASVGGDKSLCIYSGTDLALKCKIEGIHSGTIYACSWASDNKSLMTSSADGTCKLFEVSGDGSNVVEKHTWKVAEHMMGKALDKAPRGGMQLGCAFAGGTQPVSVSTNNQIAILPMPGSKKSSIEILTGHNAPIGAVAFDHTKGLFYTGDSDGILCKWDLKKLKAIERIVPADNKELTYQVHSGAVSGLTVLKDRQLLSCGWDDTAYYIKDGKLTSEKLDITAQPVCISTGTSLTAILTVKGVMLLKDGKQVSKGVLPLSYEANCILVTKDDKTIYVGGNDCKIYVYIPVDGTFVLKERHVISDGHLKPIHSLAESNDGTMLAAGDVRDVCVYKTADFSPLVAKSKWCFHLQKVTALAWSPDDKVLASGGADDSIYLWNLDQKMRRIHYQYAHRGNVVGMTFLKDTPGLTLISAGADSCLLQLDVTADVKAKFG</sequence>
<dbReference type="OrthoDB" id="2306at2759"/>
<gene>
    <name evidence="4" type="ORF">IV203_010511</name>
</gene>
<feature type="repeat" description="WD" evidence="3">
    <location>
        <begin position="586"/>
        <end position="617"/>
    </location>
</feature>
<dbReference type="Proteomes" id="UP000693970">
    <property type="component" value="Unassembled WGS sequence"/>
</dbReference>
<keyword evidence="5" id="KW-1185">Reference proteome</keyword>
<reference evidence="4" key="2">
    <citation type="submission" date="2021-04" db="EMBL/GenBank/DDBJ databases">
        <authorList>
            <person name="Podell S."/>
        </authorList>
    </citation>
    <scope>NUCLEOTIDE SEQUENCE</scope>
    <source>
        <strain evidence="4">Hildebrandi</strain>
    </source>
</reference>
<reference evidence="4" key="1">
    <citation type="journal article" date="2021" name="Sci. Rep.">
        <title>Diploid genomic architecture of Nitzschia inconspicua, an elite biomass production diatom.</title>
        <authorList>
            <person name="Oliver A."/>
            <person name="Podell S."/>
            <person name="Pinowska A."/>
            <person name="Traller J.C."/>
            <person name="Smith S.R."/>
            <person name="McClure R."/>
            <person name="Beliaev A."/>
            <person name="Bohutskyi P."/>
            <person name="Hill E.A."/>
            <person name="Rabines A."/>
            <person name="Zheng H."/>
            <person name="Allen L.Z."/>
            <person name="Kuo A."/>
            <person name="Grigoriev I.V."/>
            <person name="Allen A.E."/>
            <person name="Hazlebeck D."/>
            <person name="Allen E.E."/>
        </authorList>
    </citation>
    <scope>NUCLEOTIDE SEQUENCE</scope>
    <source>
        <strain evidence="4">Hildebrandi</strain>
    </source>
</reference>
<dbReference type="Pfam" id="PF00400">
    <property type="entry name" value="WD40"/>
    <property type="match status" value="5"/>
</dbReference>
<dbReference type="PROSITE" id="PS00678">
    <property type="entry name" value="WD_REPEATS_1"/>
    <property type="match status" value="1"/>
</dbReference>
<dbReference type="PROSITE" id="PS50082">
    <property type="entry name" value="WD_REPEATS_2"/>
    <property type="match status" value="3"/>
</dbReference>
<dbReference type="GO" id="GO:0030864">
    <property type="term" value="C:cortical actin cytoskeleton"/>
    <property type="evidence" value="ECO:0007669"/>
    <property type="project" value="TreeGrafter"/>
</dbReference>
<dbReference type="EMBL" id="JAGRRH010000018">
    <property type="protein sequence ID" value="KAG7351151.1"/>
    <property type="molecule type" value="Genomic_DNA"/>
</dbReference>
<feature type="repeat" description="WD" evidence="3">
    <location>
        <begin position="76"/>
        <end position="117"/>
    </location>
</feature>
<dbReference type="PANTHER" id="PTHR19856:SF0">
    <property type="entry name" value="WD REPEAT-CONTAINING PROTEIN 1"/>
    <property type="match status" value="1"/>
</dbReference>